<protein>
    <submittedName>
        <fullName evidence="1">Cyclic phosphodiesterase-like protein</fullName>
    </submittedName>
</protein>
<dbReference type="AlphaFoldDB" id="K9WFP8"/>
<accession>K9WFP8</accession>
<dbReference type="GO" id="GO:0004113">
    <property type="term" value="F:2',3'-cyclic-nucleotide 3'-phosphodiesterase activity"/>
    <property type="evidence" value="ECO:0007669"/>
    <property type="project" value="TreeGrafter"/>
</dbReference>
<dbReference type="Pfam" id="PF07823">
    <property type="entry name" value="CPDase"/>
    <property type="match status" value="1"/>
</dbReference>
<dbReference type="GO" id="GO:0009187">
    <property type="term" value="P:cyclic nucleotide metabolic process"/>
    <property type="evidence" value="ECO:0007669"/>
    <property type="project" value="TreeGrafter"/>
</dbReference>
<evidence type="ECO:0000313" key="1">
    <source>
        <dbReference type="EMBL" id="AFZ18579.1"/>
    </source>
</evidence>
<dbReference type="OrthoDB" id="1492719at2"/>
<dbReference type="HOGENOM" id="CLU_081919_2_0_3"/>
<dbReference type="EMBL" id="CP003630">
    <property type="protein sequence ID" value="AFZ18579.1"/>
    <property type="molecule type" value="Genomic_DNA"/>
</dbReference>
<dbReference type="KEGG" id="mic:Mic7113_2796"/>
<proteinExistence type="predicted"/>
<dbReference type="eggNOG" id="COG1514">
    <property type="taxonomic scope" value="Bacteria"/>
</dbReference>
<dbReference type="RefSeq" id="WP_015182728.1">
    <property type="nucleotide sequence ID" value="NC_019738.1"/>
</dbReference>
<evidence type="ECO:0000313" key="2">
    <source>
        <dbReference type="Proteomes" id="UP000010471"/>
    </source>
</evidence>
<name>K9WFP8_9CYAN</name>
<organism evidence="1 2">
    <name type="scientific">Allocoleopsis franciscana PCC 7113</name>
    <dbReference type="NCBI Taxonomy" id="1173027"/>
    <lineage>
        <taxon>Bacteria</taxon>
        <taxon>Bacillati</taxon>
        <taxon>Cyanobacteriota</taxon>
        <taxon>Cyanophyceae</taxon>
        <taxon>Coleofasciculales</taxon>
        <taxon>Coleofasciculaceae</taxon>
        <taxon>Allocoleopsis</taxon>
        <taxon>Allocoleopsis franciscana</taxon>
    </lineage>
</organism>
<keyword evidence="2" id="KW-1185">Reference proteome</keyword>
<gene>
    <name evidence="1" type="ORF">Mic7113_2796</name>
</gene>
<dbReference type="STRING" id="1173027.Mic7113_2796"/>
<dbReference type="Proteomes" id="UP000010471">
    <property type="component" value="Chromosome"/>
</dbReference>
<dbReference type="InterPro" id="IPR012386">
    <property type="entry name" value="Cyclic-nucl_3Pdiesterase"/>
</dbReference>
<reference evidence="1 2" key="1">
    <citation type="submission" date="2012-06" db="EMBL/GenBank/DDBJ databases">
        <title>Finished chromosome of genome of Microcoleus sp. PCC 7113.</title>
        <authorList>
            <consortium name="US DOE Joint Genome Institute"/>
            <person name="Gugger M."/>
            <person name="Coursin T."/>
            <person name="Rippka R."/>
            <person name="Tandeau De Marsac N."/>
            <person name="Huntemann M."/>
            <person name="Wei C.-L."/>
            <person name="Han J."/>
            <person name="Detter J.C."/>
            <person name="Han C."/>
            <person name="Tapia R."/>
            <person name="Chen A."/>
            <person name="Kyrpides N."/>
            <person name="Mavromatis K."/>
            <person name="Markowitz V."/>
            <person name="Szeto E."/>
            <person name="Ivanova N."/>
            <person name="Pagani I."/>
            <person name="Pati A."/>
            <person name="Goodwin L."/>
            <person name="Nordberg H.P."/>
            <person name="Cantor M.N."/>
            <person name="Hua S.X."/>
            <person name="Woyke T."/>
            <person name="Kerfeld C.A."/>
        </authorList>
    </citation>
    <scope>NUCLEOTIDE SEQUENCE [LARGE SCALE GENOMIC DNA]</scope>
    <source>
        <strain evidence="1 2">PCC 7113</strain>
    </source>
</reference>
<dbReference type="PANTHER" id="PTHR28141">
    <property type="entry name" value="2',3'-CYCLIC-NUCLEOTIDE 3'-PHOSPHODIESTERASE"/>
    <property type="match status" value="1"/>
</dbReference>
<sequence>MPLKTKVSFWLIPSEEDKAFFQDIIDNLAQEYDAPVFTPHVTIYSGEYTPEESPAELLGNAIQGIQSFSLRVDQLLYTDQFTKTLFVQFYQNPLLTQISETIHNCSKHPSEFALNPHLSLIYQYLSEEIKKKLITRLSLPKSEVCFNEVRAISTQNQVKGWEDVVQWEVIDIKKLQQP</sequence>
<dbReference type="SUPFAM" id="SSF55144">
    <property type="entry name" value="LigT-like"/>
    <property type="match status" value="1"/>
</dbReference>
<dbReference type="InterPro" id="IPR009097">
    <property type="entry name" value="Cyclic_Pdiesterase"/>
</dbReference>
<dbReference type="Gene3D" id="3.90.1140.10">
    <property type="entry name" value="Cyclic phosphodiesterase"/>
    <property type="match status" value="1"/>
</dbReference>
<dbReference type="PANTHER" id="PTHR28141:SF1">
    <property type="entry name" value="2',3'-CYCLIC-NUCLEOTIDE 3'-PHOSPHODIESTERASE"/>
    <property type="match status" value="1"/>
</dbReference>